<proteinExistence type="predicted"/>
<evidence type="ECO:0000313" key="2">
    <source>
        <dbReference type="Proteomes" id="UP000587527"/>
    </source>
</evidence>
<name>A0A841BN03_9ACTN</name>
<protein>
    <submittedName>
        <fullName evidence="1">Uncharacterized protein</fullName>
    </submittedName>
</protein>
<dbReference type="Proteomes" id="UP000587527">
    <property type="component" value="Unassembled WGS sequence"/>
</dbReference>
<reference evidence="1 2" key="1">
    <citation type="submission" date="2020-08" db="EMBL/GenBank/DDBJ databases">
        <title>Sequencing the genomes of 1000 actinobacteria strains.</title>
        <authorList>
            <person name="Klenk H.-P."/>
        </authorList>
    </citation>
    <scope>NUCLEOTIDE SEQUENCE [LARGE SCALE GENOMIC DNA]</scope>
    <source>
        <strain evidence="1 2">DSM 45362</strain>
    </source>
</reference>
<keyword evidence="2" id="KW-1185">Reference proteome</keyword>
<dbReference type="EMBL" id="JACHMN010000002">
    <property type="protein sequence ID" value="MBB5868200.1"/>
    <property type="molecule type" value="Genomic_DNA"/>
</dbReference>
<evidence type="ECO:0000313" key="1">
    <source>
        <dbReference type="EMBL" id="MBB5868200.1"/>
    </source>
</evidence>
<sequence>MTPEEWLDGEMRHHLEEFGQIGLYELLWLLNETELGLSDEAAMGLARRVATTGVTERLGELRRLSWVSADVLAGPLDPAVLADDEAWLEDADSSYVALVQP</sequence>
<organism evidence="1 2">
    <name type="scientific">Allocatelliglobosispora scoriae</name>
    <dbReference type="NCBI Taxonomy" id="643052"/>
    <lineage>
        <taxon>Bacteria</taxon>
        <taxon>Bacillati</taxon>
        <taxon>Actinomycetota</taxon>
        <taxon>Actinomycetes</taxon>
        <taxon>Micromonosporales</taxon>
        <taxon>Micromonosporaceae</taxon>
        <taxon>Allocatelliglobosispora</taxon>
    </lineage>
</organism>
<gene>
    <name evidence="1" type="ORF">F4553_001579</name>
</gene>
<accession>A0A841BN03</accession>
<comment type="caution">
    <text evidence="1">The sequence shown here is derived from an EMBL/GenBank/DDBJ whole genome shotgun (WGS) entry which is preliminary data.</text>
</comment>
<dbReference type="RefSeq" id="WP_184833954.1">
    <property type="nucleotide sequence ID" value="NZ_JACHMN010000002.1"/>
</dbReference>
<dbReference type="AlphaFoldDB" id="A0A841BN03"/>